<dbReference type="InterPro" id="IPR003661">
    <property type="entry name" value="HisK_dim/P_dom"/>
</dbReference>
<dbReference type="Proteomes" id="UP000093954">
    <property type="component" value="Unassembled WGS sequence"/>
</dbReference>
<proteinExistence type="predicted"/>
<keyword evidence="7 12" id="KW-0418">Kinase</keyword>
<dbReference type="GO" id="GO:0030295">
    <property type="term" value="F:protein kinase activator activity"/>
    <property type="evidence" value="ECO:0007669"/>
    <property type="project" value="TreeGrafter"/>
</dbReference>
<dbReference type="RefSeq" id="WP_065078320.1">
    <property type="nucleotide sequence ID" value="NZ_LROS01000021.1"/>
</dbReference>
<dbReference type="SUPFAM" id="SSF55874">
    <property type="entry name" value="ATPase domain of HSP90 chaperone/DNA topoisomerase II/histidine kinase"/>
    <property type="match status" value="1"/>
</dbReference>
<comment type="subcellular location">
    <subcellularLocation>
        <location evidence="2">Membrane</location>
    </subcellularLocation>
</comment>
<dbReference type="PROSITE" id="PS51257">
    <property type="entry name" value="PROKAR_LIPOPROTEIN"/>
    <property type="match status" value="1"/>
</dbReference>
<dbReference type="InterPro" id="IPR005467">
    <property type="entry name" value="His_kinase_dom"/>
</dbReference>
<dbReference type="FunFam" id="3.30.565.10:FF:000006">
    <property type="entry name" value="Sensor histidine kinase WalK"/>
    <property type="match status" value="1"/>
</dbReference>
<dbReference type="GO" id="GO:0016020">
    <property type="term" value="C:membrane"/>
    <property type="evidence" value="ECO:0007669"/>
    <property type="project" value="UniProtKB-SubCell"/>
</dbReference>
<dbReference type="EC" id="2.7.13.3" evidence="3"/>
<dbReference type="Pfam" id="PF16927">
    <property type="entry name" value="HisKA_7TM"/>
    <property type="match status" value="1"/>
</dbReference>
<dbReference type="GO" id="GO:0000156">
    <property type="term" value="F:phosphorelay response regulator activity"/>
    <property type="evidence" value="ECO:0007669"/>
    <property type="project" value="TreeGrafter"/>
</dbReference>
<accession>A0A1A6ATD3</accession>
<organism evidence="12 13">
    <name type="scientific">Clostridium ragsdalei P11</name>
    <dbReference type="NCBI Taxonomy" id="1353534"/>
    <lineage>
        <taxon>Bacteria</taxon>
        <taxon>Bacillati</taxon>
        <taxon>Bacillota</taxon>
        <taxon>Clostridia</taxon>
        <taxon>Eubacteriales</taxon>
        <taxon>Clostridiaceae</taxon>
        <taxon>Clostridium</taxon>
    </lineage>
</organism>
<sequence length="579" mass="66244">MFLKVNYFFSLVLLISALVMGFIGCLSWKRDKLYVAVSLFPVSIYALGYAFEILCTNIEWVKLWVKVEYLGGAFLGVLWLMFALNFTGYKEKIKKRTLMLLYIMPVIILIVNYTNDFHHLFYKKMYMNNDGIFPILEVIHGPWYWVHTVYNYVLMAIGLIIFIKAYLKAVTIIRKQILLLIIAWIIPWISDVFYIFGLLHFDVDLAPLALSISAIMYSFAVLKFKFLKLTPIALEKVFSNMLDGVIILDSENNIVNFNNSSKNIIPELKDIKAGGKKIDEVFKEYKTVLEALNTTSNNESLISIKDKDQIRYYKINISNIYENTGKIIGKIIILNDITEIELQREKLSELNAFKDKLFTIVSHDIKSPLGVLLSLLDLLEDEDDIYKEENKEILYQIKENSKSTYEMVENVFQWFRSQMDGMTCNNLSWTLLDIVKSSITPLIQNAELKKISISYEISEKVVVCVDRDMLEIVLRNLFSNAIKFTNSGGNIKISAQEFEGMVNVAVSDNGVGMEEERVEKLFSNFSRYTTFGTSGEKGTGIGLMVCKELIEKNNGKIWAQSSVGKGSTFEFTILSGKSA</sequence>
<protein>
    <recommendedName>
        <fullName evidence="3">histidine kinase</fullName>
        <ecNumber evidence="3">2.7.13.3</ecNumber>
    </recommendedName>
</protein>
<keyword evidence="13" id="KW-1185">Reference proteome</keyword>
<dbReference type="PROSITE" id="PS50109">
    <property type="entry name" value="HIS_KIN"/>
    <property type="match status" value="1"/>
</dbReference>
<reference evidence="12 13" key="1">
    <citation type="journal article" date="2012" name="Front. Microbiol.">
        <title>Draft Genome Sequence of the Virulent Strain 01-B526 of the Fish Pathogen Aeromonas salmonicida.</title>
        <authorList>
            <person name="Charette S.J."/>
            <person name="Brochu F."/>
            <person name="Boyle B."/>
            <person name="Filion G."/>
            <person name="Tanaka K.H."/>
            <person name="Derome N."/>
        </authorList>
    </citation>
    <scope>NUCLEOTIDE SEQUENCE [LARGE SCALE GENOMIC DNA]</scope>
    <source>
        <strain evidence="12 13">P11</strain>
    </source>
</reference>
<dbReference type="GO" id="GO:0007234">
    <property type="term" value="P:osmosensory signaling via phosphorelay pathway"/>
    <property type="evidence" value="ECO:0007669"/>
    <property type="project" value="TreeGrafter"/>
</dbReference>
<keyword evidence="4" id="KW-0597">Phosphoprotein</keyword>
<evidence type="ECO:0000256" key="9">
    <source>
        <dbReference type="ARBA" id="ARBA00023012"/>
    </source>
</evidence>
<evidence type="ECO:0000256" key="10">
    <source>
        <dbReference type="SAM" id="Phobius"/>
    </source>
</evidence>
<name>A0A1A6ATD3_9CLOT</name>
<dbReference type="InterPro" id="IPR031621">
    <property type="entry name" value="HisKA_7TM"/>
</dbReference>
<dbReference type="PANTHER" id="PTHR42878">
    <property type="entry name" value="TWO-COMPONENT HISTIDINE KINASE"/>
    <property type="match status" value="1"/>
</dbReference>
<evidence type="ECO:0000256" key="7">
    <source>
        <dbReference type="ARBA" id="ARBA00022777"/>
    </source>
</evidence>
<dbReference type="InterPro" id="IPR003594">
    <property type="entry name" value="HATPase_dom"/>
</dbReference>
<gene>
    <name evidence="12" type="primary">yycG_5</name>
    <name evidence="12" type="ORF">CLRAG_20390</name>
</gene>
<evidence type="ECO:0000256" key="2">
    <source>
        <dbReference type="ARBA" id="ARBA00004370"/>
    </source>
</evidence>
<keyword evidence="10" id="KW-0472">Membrane</keyword>
<keyword evidence="9" id="KW-0902">Two-component regulatory system</keyword>
<dbReference type="Pfam" id="PF02518">
    <property type="entry name" value="HATPase_c"/>
    <property type="match status" value="1"/>
</dbReference>
<feature type="transmembrane region" description="Helical" evidence="10">
    <location>
        <begin position="149"/>
        <end position="167"/>
    </location>
</feature>
<dbReference type="Gene3D" id="3.30.450.20">
    <property type="entry name" value="PAS domain"/>
    <property type="match status" value="1"/>
</dbReference>
<evidence type="ECO:0000256" key="8">
    <source>
        <dbReference type="ARBA" id="ARBA00022840"/>
    </source>
</evidence>
<evidence type="ECO:0000313" key="12">
    <source>
        <dbReference type="EMBL" id="OBR93303.1"/>
    </source>
</evidence>
<dbReference type="EMBL" id="LROS01000021">
    <property type="protein sequence ID" value="OBR93303.1"/>
    <property type="molecule type" value="Genomic_DNA"/>
</dbReference>
<evidence type="ECO:0000256" key="3">
    <source>
        <dbReference type="ARBA" id="ARBA00012438"/>
    </source>
</evidence>
<evidence type="ECO:0000256" key="6">
    <source>
        <dbReference type="ARBA" id="ARBA00022741"/>
    </source>
</evidence>
<dbReference type="SMART" id="SM00387">
    <property type="entry name" value="HATPase_c"/>
    <property type="match status" value="1"/>
</dbReference>
<feature type="domain" description="Histidine kinase" evidence="11">
    <location>
        <begin position="360"/>
        <end position="577"/>
    </location>
</feature>
<dbReference type="InterPro" id="IPR036890">
    <property type="entry name" value="HATPase_C_sf"/>
</dbReference>
<dbReference type="InterPro" id="IPR036097">
    <property type="entry name" value="HisK_dim/P_sf"/>
</dbReference>
<dbReference type="Gene3D" id="3.30.565.10">
    <property type="entry name" value="Histidine kinase-like ATPase, C-terminal domain"/>
    <property type="match status" value="1"/>
</dbReference>
<keyword evidence="8" id="KW-0067">ATP-binding</keyword>
<feature type="transmembrane region" description="Helical" evidence="10">
    <location>
        <begin position="98"/>
        <end position="115"/>
    </location>
</feature>
<evidence type="ECO:0000256" key="1">
    <source>
        <dbReference type="ARBA" id="ARBA00000085"/>
    </source>
</evidence>
<evidence type="ECO:0000259" key="11">
    <source>
        <dbReference type="PROSITE" id="PS50109"/>
    </source>
</evidence>
<feature type="transmembrane region" description="Helical" evidence="10">
    <location>
        <begin position="33"/>
        <end position="51"/>
    </location>
</feature>
<comment type="caution">
    <text evidence="12">The sequence shown here is derived from an EMBL/GenBank/DDBJ whole genome shotgun (WGS) entry which is preliminary data.</text>
</comment>
<dbReference type="SUPFAM" id="SSF47384">
    <property type="entry name" value="Homodimeric domain of signal transducing histidine kinase"/>
    <property type="match status" value="1"/>
</dbReference>
<dbReference type="PRINTS" id="PR00344">
    <property type="entry name" value="BCTRLSENSOR"/>
</dbReference>
<keyword evidence="10" id="KW-0812">Transmembrane</keyword>
<dbReference type="SMART" id="SM00388">
    <property type="entry name" value="HisKA"/>
    <property type="match status" value="1"/>
</dbReference>
<comment type="catalytic activity">
    <reaction evidence="1">
        <text>ATP + protein L-histidine = ADP + protein N-phospho-L-histidine.</text>
        <dbReference type="EC" id="2.7.13.3"/>
    </reaction>
</comment>
<dbReference type="CDD" id="cd00075">
    <property type="entry name" value="HATPase"/>
    <property type="match status" value="1"/>
</dbReference>
<dbReference type="InterPro" id="IPR004358">
    <property type="entry name" value="Sig_transdc_His_kin-like_C"/>
</dbReference>
<evidence type="ECO:0000256" key="5">
    <source>
        <dbReference type="ARBA" id="ARBA00022679"/>
    </source>
</evidence>
<keyword evidence="5 12" id="KW-0808">Transferase</keyword>
<dbReference type="Gene3D" id="1.10.287.130">
    <property type="match status" value="1"/>
</dbReference>
<keyword evidence="6" id="KW-0547">Nucleotide-binding</keyword>
<dbReference type="GO" id="GO:0005524">
    <property type="term" value="F:ATP binding"/>
    <property type="evidence" value="ECO:0007669"/>
    <property type="project" value="UniProtKB-KW"/>
</dbReference>
<evidence type="ECO:0000256" key="4">
    <source>
        <dbReference type="ARBA" id="ARBA00022553"/>
    </source>
</evidence>
<feature type="transmembrane region" description="Helical" evidence="10">
    <location>
        <begin position="179"/>
        <end position="199"/>
    </location>
</feature>
<feature type="transmembrane region" description="Helical" evidence="10">
    <location>
        <begin position="63"/>
        <end position="86"/>
    </location>
</feature>
<dbReference type="InterPro" id="IPR050351">
    <property type="entry name" value="BphY/WalK/GraS-like"/>
</dbReference>
<evidence type="ECO:0000313" key="13">
    <source>
        <dbReference type="Proteomes" id="UP000093954"/>
    </source>
</evidence>
<dbReference type="GO" id="GO:0000155">
    <property type="term" value="F:phosphorelay sensor kinase activity"/>
    <property type="evidence" value="ECO:0007669"/>
    <property type="project" value="InterPro"/>
</dbReference>
<keyword evidence="10" id="KW-1133">Transmembrane helix</keyword>
<dbReference type="Pfam" id="PF00512">
    <property type="entry name" value="HisKA"/>
    <property type="match status" value="1"/>
</dbReference>
<dbReference type="AlphaFoldDB" id="A0A1A6ATD3"/>
<feature type="transmembrane region" description="Helical" evidence="10">
    <location>
        <begin position="6"/>
        <end position="26"/>
    </location>
</feature>
<dbReference type="PATRIC" id="fig|1353534.3.peg.2076"/>
<dbReference type="PANTHER" id="PTHR42878:SF7">
    <property type="entry name" value="SENSOR HISTIDINE KINASE GLRK"/>
    <property type="match status" value="1"/>
</dbReference>